<proteinExistence type="predicted"/>
<dbReference type="EMBL" id="JAVDWU010000004">
    <property type="protein sequence ID" value="MDR7150254.1"/>
    <property type="molecule type" value="Genomic_DNA"/>
</dbReference>
<evidence type="ECO:0000259" key="2">
    <source>
        <dbReference type="Pfam" id="PF17899"/>
    </source>
</evidence>
<dbReference type="GO" id="GO:0008237">
    <property type="term" value="F:metallopeptidase activity"/>
    <property type="evidence" value="ECO:0007669"/>
    <property type="project" value="UniProtKB-KW"/>
</dbReference>
<dbReference type="InterPro" id="IPR036034">
    <property type="entry name" value="PDZ_sf"/>
</dbReference>
<sequence>MTLSKRASAASARKNRRASAAPALSYRISVLNAHAHLFAITLTIDQPAARQRVGLPVWIPGSYLVREFSQHLQHLQAIQGAEPVPLRQIDKHQWEITAAPGQPLELHYEVYAFDASVRTAYLDAHRGFFNATSLCLRVADQEDQPHALVVEPGEFTTGWQVATGLPAKDVDAAGFGRYEAAHYDELADCPFEMGHFWSGEFVARGVPHRFVVSGAGAWVDFDRLLADTQRICETQIGFWHGDQSPPFQNYLFMLYASADGYGGLEHRNSTALICERSDLPRLADSSSTPAPALKATDGYTTLLGLISHEYFHTWNVKRLRPAEFKRYDYTGENYTELLWFFEGFTSYYDDLMLRRAGLIDDAAYLNLIAKTINQVHQTPGRQVQSVAQASFDAWVKYYRMGENTPNATVSYYTKGSLVALCLDLTLRSEGHSHLDAVMRELWQRSEGGPIREADIARALKRLGKRSYERELRDWVHGTADLPVVALLEAHGAKAKEEKAPLAQKLGLRVTEKDGIALKTVLRGGAAEAAGMAAGDEWLGVEFAPAKRGQAAEAWRVHKLDEVAGLRGRREQLTAVIARDKRLLRCKLTWPAESHTVRLQVGEAAKLKPWMA</sequence>
<dbReference type="InterPro" id="IPR040756">
    <property type="entry name" value="Peptidase_M61_N"/>
</dbReference>
<dbReference type="Gene3D" id="1.10.390.10">
    <property type="entry name" value="Neutral Protease Domain 2"/>
    <property type="match status" value="1"/>
</dbReference>
<keyword evidence="3" id="KW-0645">Protease</keyword>
<keyword evidence="3" id="KW-0482">Metalloprotease</keyword>
<feature type="domain" description="Peptidase M61 N-terminal" evidence="2">
    <location>
        <begin position="25"/>
        <end position="194"/>
    </location>
</feature>
<dbReference type="InterPro" id="IPR024191">
    <property type="entry name" value="Peptidase_M61"/>
</dbReference>
<keyword evidence="3" id="KW-0378">Hydrolase</keyword>
<feature type="domain" description="Peptidase M61 catalytic" evidence="1">
    <location>
        <begin position="302"/>
        <end position="418"/>
    </location>
</feature>
<accession>A0ABU1WM31</accession>
<keyword evidence="4" id="KW-1185">Reference proteome</keyword>
<name>A0ABU1WM31_9BURK</name>
<reference evidence="3 4" key="1">
    <citation type="submission" date="2023-07" db="EMBL/GenBank/DDBJ databases">
        <title>Sorghum-associated microbial communities from plants grown in Nebraska, USA.</title>
        <authorList>
            <person name="Schachtman D."/>
        </authorList>
    </citation>
    <scope>NUCLEOTIDE SEQUENCE [LARGE SCALE GENOMIC DNA]</scope>
    <source>
        <strain evidence="3 4">4249</strain>
    </source>
</reference>
<dbReference type="RefSeq" id="WP_310315587.1">
    <property type="nucleotide sequence ID" value="NZ_JAVDWU010000004.1"/>
</dbReference>
<protein>
    <submittedName>
        <fullName evidence="3">Metalloprotease with PDZ domain</fullName>
    </submittedName>
</protein>
<gene>
    <name evidence="3" type="ORF">J2W49_002212</name>
</gene>
<dbReference type="Proteomes" id="UP001265700">
    <property type="component" value="Unassembled WGS sequence"/>
</dbReference>
<dbReference type="PIRSF" id="PIRSF016493">
    <property type="entry name" value="Glycyl_aminpptds"/>
    <property type="match status" value="1"/>
</dbReference>
<comment type="caution">
    <text evidence="3">The sequence shown here is derived from an EMBL/GenBank/DDBJ whole genome shotgun (WGS) entry which is preliminary data.</text>
</comment>
<dbReference type="SUPFAM" id="SSF55486">
    <property type="entry name" value="Metalloproteases ('zincins'), catalytic domain"/>
    <property type="match status" value="1"/>
</dbReference>
<organism evidence="3 4">
    <name type="scientific">Hydrogenophaga palleronii</name>
    <dbReference type="NCBI Taxonomy" id="65655"/>
    <lineage>
        <taxon>Bacteria</taxon>
        <taxon>Pseudomonadati</taxon>
        <taxon>Pseudomonadota</taxon>
        <taxon>Betaproteobacteria</taxon>
        <taxon>Burkholderiales</taxon>
        <taxon>Comamonadaceae</taxon>
        <taxon>Hydrogenophaga</taxon>
    </lineage>
</organism>
<dbReference type="InterPro" id="IPR027268">
    <property type="entry name" value="Peptidase_M4/M1_CTD_sf"/>
</dbReference>
<dbReference type="Pfam" id="PF17899">
    <property type="entry name" value="Peptidase_M61_N"/>
    <property type="match status" value="1"/>
</dbReference>
<evidence type="ECO:0000259" key="1">
    <source>
        <dbReference type="Pfam" id="PF05299"/>
    </source>
</evidence>
<dbReference type="Pfam" id="PF05299">
    <property type="entry name" value="Peptidase_M61"/>
    <property type="match status" value="1"/>
</dbReference>
<evidence type="ECO:0000313" key="3">
    <source>
        <dbReference type="EMBL" id="MDR7150254.1"/>
    </source>
</evidence>
<dbReference type="Gene3D" id="2.60.40.3650">
    <property type="match status" value="1"/>
</dbReference>
<dbReference type="InterPro" id="IPR007963">
    <property type="entry name" value="Peptidase_M61_catalytic"/>
</dbReference>
<evidence type="ECO:0000313" key="4">
    <source>
        <dbReference type="Proteomes" id="UP001265700"/>
    </source>
</evidence>
<dbReference type="Gene3D" id="2.30.42.10">
    <property type="match status" value="1"/>
</dbReference>